<evidence type="ECO:0000256" key="6">
    <source>
        <dbReference type="SAM" id="MobiDB-lite"/>
    </source>
</evidence>
<feature type="transmembrane region" description="Helical" evidence="7">
    <location>
        <begin position="433"/>
        <end position="460"/>
    </location>
</feature>
<keyword evidence="5 7" id="KW-0472">Membrane</keyword>
<evidence type="ECO:0000256" key="1">
    <source>
        <dbReference type="ARBA" id="ARBA00004141"/>
    </source>
</evidence>
<comment type="caution">
    <text evidence="9">The sequence shown here is derived from an EMBL/GenBank/DDBJ whole genome shotgun (WGS) entry which is preliminary data.</text>
</comment>
<feature type="transmembrane region" description="Helical" evidence="7">
    <location>
        <begin position="175"/>
        <end position="195"/>
    </location>
</feature>
<feature type="transmembrane region" description="Helical" evidence="7">
    <location>
        <begin position="62"/>
        <end position="79"/>
    </location>
</feature>
<evidence type="ECO:0000256" key="5">
    <source>
        <dbReference type="ARBA" id="ARBA00023136"/>
    </source>
</evidence>
<organism evidence="9 10">
    <name type="scientific">Streptomyces montanus</name>
    <dbReference type="NCBI Taxonomy" id="2580423"/>
    <lineage>
        <taxon>Bacteria</taxon>
        <taxon>Bacillati</taxon>
        <taxon>Actinomycetota</taxon>
        <taxon>Actinomycetes</taxon>
        <taxon>Kitasatosporales</taxon>
        <taxon>Streptomycetaceae</taxon>
        <taxon>Streptomyces</taxon>
    </lineage>
</organism>
<keyword evidence="4 7" id="KW-1133">Transmembrane helix</keyword>
<feature type="transmembrane region" description="Helical" evidence="7">
    <location>
        <begin position="86"/>
        <end position="110"/>
    </location>
</feature>
<evidence type="ECO:0000313" key="10">
    <source>
        <dbReference type="Proteomes" id="UP000305906"/>
    </source>
</evidence>
<evidence type="ECO:0000256" key="3">
    <source>
        <dbReference type="ARBA" id="ARBA00022692"/>
    </source>
</evidence>
<evidence type="ECO:0000256" key="2">
    <source>
        <dbReference type="ARBA" id="ARBA00022448"/>
    </source>
</evidence>
<keyword evidence="3 7" id="KW-0812">Transmembrane</keyword>
<keyword evidence="2" id="KW-0813">Transport</keyword>
<evidence type="ECO:0000259" key="8">
    <source>
        <dbReference type="Pfam" id="PF03600"/>
    </source>
</evidence>
<feature type="transmembrane region" description="Helical" evidence="7">
    <location>
        <begin position="390"/>
        <end position="413"/>
    </location>
</feature>
<feature type="compositionally biased region" description="Basic and acidic residues" evidence="6">
    <location>
        <begin position="244"/>
        <end position="266"/>
    </location>
</feature>
<sequence length="496" mass="52151">MLDTDLSRLGNSPATPVLQAGLLFLAARSRSPRKRADAMLAALGYSTIGLFLLLTMTRRVSVLVALVLLPVLAALVGGFGDELGELVLEGLTTVAPTGIMIAFAVLYFSLMVDAGLFDPLIRGILRVVRNDPLRITVGTAVLTMCVALDGDGASTFLITVSALLPVYKRLGMSPLVLSGVVCLGAGVMNMIPWGGPTVRAMAALKLESSEVFTPVLPAMAFGIVWVLVASYLIGRRERRRLGMLDPRGHGLTEDRGGDDIVDEKAPQARPAAAGEGPGTLRIPAPVAPSARAWLTVFNLVLTIALVVGLILEVMPLPVLFVLGFAVAMLVNHPTWEQQQALLDKHAKSVVLVTTMIFAAGVLTGVLTGTKMIDSMAEALVSVIPDSLGGHLPVLVALTSMPLSLVFTPDAYYFGVLPVLGHTADGFGVPPAEVARAAILGQMTTGFPLSPLTASTFILVGMSGVQLGEHQRFIFRWAFATTLVMTVGALVTGAFSL</sequence>
<feature type="transmembrane region" description="Helical" evidence="7">
    <location>
        <begin position="349"/>
        <end position="369"/>
    </location>
</feature>
<accession>A0A5R9FTK8</accession>
<evidence type="ECO:0000256" key="7">
    <source>
        <dbReference type="SAM" id="Phobius"/>
    </source>
</evidence>
<evidence type="ECO:0000256" key="4">
    <source>
        <dbReference type="ARBA" id="ARBA00022989"/>
    </source>
</evidence>
<protein>
    <submittedName>
        <fullName evidence="9">Citrate transporter</fullName>
    </submittedName>
</protein>
<feature type="domain" description="Citrate transporter-like" evidence="8">
    <location>
        <begin position="52"/>
        <end position="440"/>
    </location>
</feature>
<name>A0A5R9FTK8_9ACTN</name>
<feature type="transmembrane region" description="Helical" evidence="7">
    <location>
        <begin position="38"/>
        <end position="56"/>
    </location>
</feature>
<dbReference type="AlphaFoldDB" id="A0A5R9FTK8"/>
<feature type="region of interest" description="Disordered" evidence="6">
    <location>
        <begin position="244"/>
        <end position="277"/>
    </location>
</feature>
<reference evidence="9 10" key="1">
    <citation type="submission" date="2019-05" db="EMBL/GenBank/DDBJ databases">
        <title>Streptomyces sp. NEAU-C151, a novel actinomycete isolated from soil.</title>
        <authorList>
            <person name="Han L."/>
            <person name="Jiang H."/>
        </authorList>
    </citation>
    <scope>NUCLEOTIDE SEQUENCE [LARGE SCALE GENOMIC DNA]</scope>
    <source>
        <strain evidence="9 10">NEAU-C151</strain>
    </source>
</reference>
<dbReference type="Pfam" id="PF03600">
    <property type="entry name" value="CitMHS"/>
    <property type="match status" value="1"/>
</dbReference>
<feature type="transmembrane region" description="Helical" evidence="7">
    <location>
        <begin position="472"/>
        <end position="494"/>
    </location>
</feature>
<keyword evidence="10" id="KW-1185">Reference proteome</keyword>
<gene>
    <name evidence="9" type="ORF">FE633_15735</name>
</gene>
<dbReference type="NCBIfam" id="TIGR00784">
    <property type="entry name" value="citMHS"/>
    <property type="match status" value="1"/>
</dbReference>
<comment type="subcellular location">
    <subcellularLocation>
        <location evidence="1">Membrane</location>
        <topology evidence="1">Multi-pass membrane protein</topology>
    </subcellularLocation>
</comment>
<evidence type="ECO:0000313" key="9">
    <source>
        <dbReference type="EMBL" id="TLS45210.1"/>
    </source>
</evidence>
<feature type="transmembrane region" description="Helical" evidence="7">
    <location>
        <begin position="215"/>
        <end position="234"/>
    </location>
</feature>
<proteinExistence type="predicted"/>
<dbReference type="InterPro" id="IPR004680">
    <property type="entry name" value="Cit_transptr-like_dom"/>
</dbReference>
<dbReference type="Proteomes" id="UP000305906">
    <property type="component" value="Unassembled WGS sequence"/>
</dbReference>
<dbReference type="EMBL" id="VBZC01000015">
    <property type="protein sequence ID" value="TLS45210.1"/>
    <property type="molecule type" value="Genomic_DNA"/>
</dbReference>
<dbReference type="GO" id="GO:0015137">
    <property type="term" value="F:citrate transmembrane transporter activity"/>
    <property type="evidence" value="ECO:0007669"/>
    <property type="project" value="InterPro"/>
</dbReference>
<dbReference type="InterPro" id="IPR014738">
    <property type="entry name" value="Citrate_transporter"/>
</dbReference>
<dbReference type="GO" id="GO:0016020">
    <property type="term" value="C:membrane"/>
    <property type="evidence" value="ECO:0007669"/>
    <property type="project" value="UniProtKB-SubCell"/>
</dbReference>
<feature type="transmembrane region" description="Helical" evidence="7">
    <location>
        <begin position="299"/>
        <end position="329"/>
    </location>
</feature>